<name>R7V9M0_CAPTE</name>
<dbReference type="GO" id="GO:0003677">
    <property type="term" value="F:DNA binding"/>
    <property type="evidence" value="ECO:0007669"/>
    <property type="project" value="InterPro"/>
</dbReference>
<dbReference type="HOGENOM" id="CLU_190946_0_0_1"/>
<protein>
    <recommendedName>
        <fullName evidence="4">ARID domain-containing protein</fullName>
    </recommendedName>
</protein>
<dbReference type="PROSITE" id="PS51011">
    <property type="entry name" value="ARID"/>
    <property type="match status" value="1"/>
</dbReference>
<dbReference type="PANTHER" id="PTHR22970">
    <property type="entry name" value="AT-RICH INTERACTIVE DOMAIN-CONTAINING PROTEIN 2"/>
    <property type="match status" value="1"/>
</dbReference>
<keyword evidence="7" id="KW-1185">Reference proteome</keyword>
<evidence type="ECO:0000256" key="2">
    <source>
        <dbReference type="ARBA" id="ARBA00023163"/>
    </source>
</evidence>
<dbReference type="PANTHER" id="PTHR22970:SF14">
    <property type="entry name" value="AT-RICH INTERACTIVE DOMAIN-CONTAINING PROTEIN 2"/>
    <property type="match status" value="1"/>
</dbReference>
<dbReference type="SMART" id="SM00501">
    <property type="entry name" value="BRIGHT"/>
    <property type="match status" value="1"/>
</dbReference>
<dbReference type="Pfam" id="PF01388">
    <property type="entry name" value="ARID"/>
    <property type="match status" value="1"/>
</dbReference>
<evidence type="ECO:0000256" key="1">
    <source>
        <dbReference type="ARBA" id="ARBA00023015"/>
    </source>
</evidence>
<proteinExistence type="predicted"/>
<keyword evidence="1" id="KW-0805">Transcription regulation</keyword>
<evidence type="ECO:0000313" key="7">
    <source>
        <dbReference type="Proteomes" id="UP000014760"/>
    </source>
</evidence>
<reference evidence="6" key="3">
    <citation type="submission" date="2015-06" db="UniProtKB">
        <authorList>
            <consortium name="EnsemblMetazoa"/>
        </authorList>
    </citation>
    <scope>IDENTIFICATION</scope>
</reference>
<dbReference type="Gene3D" id="1.10.150.60">
    <property type="entry name" value="ARID DNA-binding domain"/>
    <property type="match status" value="1"/>
</dbReference>
<dbReference type="OrthoDB" id="1678912at2759"/>
<gene>
    <name evidence="5" type="ORF">CAPTEDRAFT_108943</name>
</gene>
<feature type="domain" description="ARID" evidence="4">
    <location>
        <begin position="14"/>
        <end position="72"/>
    </location>
</feature>
<sequence>MAAKMMNKDPFTYHSERDSFVKALQSFHSSRGTTIVRLPTIGGREIDLFLLYSKVTALGGWEKVMQPNQALR</sequence>
<reference evidence="7" key="1">
    <citation type="submission" date="2012-12" db="EMBL/GenBank/DDBJ databases">
        <authorList>
            <person name="Hellsten U."/>
            <person name="Grimwood J."/>
            <person name="Chapman J.A."/>
            <person name="Shapiro H."/>
            <person name="Aerts A."/>
            <person name="Otillar R.P."/>
            <person name="Terry A.Y."/>
            <person name="Boore J.L."/>
            <person name="Simakov O."/>
            <person name="Marletaz F."/>
            <person name="Cho S.-J."/>
            <person name="Edsinger-Gonzales E."/>
            <person name="Havlak P."/>
            <person name="Kuo D.-H."/>
            <person name="Larsson T."/>
            <person name="Lv J."/>
            <person name="Arendt D."/>
            <person name="Savage R."/>
            <person name="Osoegawa K."/>
            <person name="de Jong P."/>
            <person name="Lindberg D.R."/>
            <person name="Seaver E.C."/>
            <person name="Weisblat D.A."/>
            <person name="Putnam N.H."/>
            <person name="Grigoriev I.V."/>
            <person name="Rokhsar D.S."/>
        </authorList>
    </citation>
    <scope>NUCLEOTIDE SEQUENCE</scope>
    <source>
        <strain evidence="7">I ESC-2004</strain>
    </source>
</reference>
<dbReference type="EMBL" id="AMQN01005402">
    <property type="status" value="NOT_ANNOTATED_CDS"/>
    <property type="molecule type" value="Genomic_DNA"/>
</dbReference>
<evidence type="ECO:0000259" key="4">
    <source>
        <dbReference type="PROSITE" id="PS51011"/>
    </source>
</evidence>
<evidence type="ECO:0000313" key="6">
    <source>
        <dbReference type="EnsemblMetazoa" id="CapteP108943"/>
    </source>
</evidence>
<dbReference type="EMBL" id="KB295955">
    <property type="protein sequence ID" value="ELU12445.1"/>
    <property type="molecule type" value="Genomic_DNA"/>
</dbReference>
<accession>R7V9M0</accession>
<keyword evidence="2" id="KW-0804">Transcription</keyword>
<dbReference type="InterPro" id="IPR052406">
    <property type="entry name" value="Chromatin_Remodeling_Comp"/>
</dbReference>
<dbReference type="OMA" id="CIREVTH"/>
<dbReference type="Proteomes" id="UP000014760">
    <property type="component" value="Unassembled WGS sequence"/>
</dbReference>
<dbReference type="AlphaFoldDB" id="R7V9M0"/>
<evidence type="ECO:0000313" key="5">
    <source>
        <dbReference type="EMBL" id="ELU12445.1"/>
    </source>
</evidence>
<evidence type="ECO:0000256" key="3">
    <source>
        <dbReference type="ARBA" id="ARBA00023242"/>
    </source>
</evidence>
<dbReference type="InterPro" id="IPR001606">
    <property type="entry name" value="ARID_dom"/>
</dbReference>
<reference evidence="5 7" key="2">
    <citation type="journal article" date="2013" name="Nature">
        <title>Insights into bilaterian evolution from three spiralian genomes.</title>
        <authorList>
            <person name="Simakov O."/>
            <person name="Marletaz F."/>
            <person name="Cho S.J."/>
            <person name="Edsinger-Gonzales E."/>
            <person name="Havlak P."/>
            <person name="Hellsten U."/>
            <person name="Kuo D.H."/>
            <person name="Larsson T."/>
            <person name="Lv J."/>
            <person name="Arendt D."/>
            <person name="Savage R."/>
            <person name="Osoegawa K."/>
            <person name="de Jong P."/>
            <person name="Grimwood J."/>
            <person name="Chapman J.A."/>
            <person name="Shapiro H."/>
            <person name="Aerts A."/>
            <person name="Otillar R.P."/>
            <person name="Terry A.Y."/>
            <person name="Boore J.L."/>
            <person name="Grigoriev I.V."/>
            <person name="Lindberg D.R."/>
            <person name="Seaver E.C."/>
            <person name="Weisblat D.A."/>
            <person name="Putnam N.H."/>
            <person name="Rokhsar D.S."/>
        </authorList>
    </citation>
    <scope>NUCLEOTIDE SEQUENCE</scope>
    <source>
        <strain evidence="5 7">I ESC-2004</strain>
    </source>
</reference>
<dbReference type="InterPro" id="IPR036431">
    <property type="entry name" value="ARID_dom_sf"/>
</dbReference>
<organism evidence="5">
    <name type="scientific">Capitella teleta</name>
    <name type="common">Polychaete worm</name>
    <dbReference type="NCBI Taxonomy" id="283909"/>
    <lineage>
        <taxon>Eukaryota</taxon>
        <taxon>Metazoa</taxon>
        <taxon>Spiralia</taxon>
        <taxon>Lophotrochozoa</taxon>
        <taxon>Annelida</taxon>
        <taxon>Polychaeta</taxon>
        <taxon>Sedentaria</taxon>
        <taxon>Scolecida</taxon>
        <taxon>Capitellidae</taxon>
        <taxon>Capitella</taxon>
    </lineage>
</organism>
<dbReference type="EnsemblMetazoa" id="CapteT108943">
    <property type="protein sequence ID" value="CapteP108943"/>
    <property type="gene ID" value="CapteG108943"/>
</dbReference>
<keyword evidence="3" id="KW-0539">Nucleus</keyword>
<dbReference type="STRING" id="283909.R7V9M0"/>
<dbReference type="SUPFAM" id="SSF46774">
    <property type="entry name" value="ARID-like"/>
    <property type="match status" value="1"/>
</dbReference>